<dbReference type="Gene3D" id="2.40.160.10">
    <property type="entry name" value="Porin"/>
    <property type="match status" value="1"/>
</dbReference>
<protein>
    <recommendedName>
        <fullName evidence="4">Porin</fullName>
    </recommendedName>
</protein>
<feature type="signal peptide" evidence="1">
    <location>
        <begin position="1"/>
        <end position="22"/>
    </location>
</feature>
<reference evidence="2 3" key="1">
    <citation type="submission" date="2019-11" db="EMBL/GenBank/DDBJ databases">
        <title>Type strains purchased from KCTC, JCM and DSMZ.</title>
        <authorList>
            <person name="Lu H."/>
        </authorList>
    </citation>
    <scope>NUCLEOTIDE SEQUENCE [LARGE SCALE GENOMIC DNA]</scope>
    <source>
        <strain evidence="2 3">KCTC 22382</strain>
    </source>
</reference>
<dbReference type="SUPFAM" id="SSF56935">
    <property type="entry name" value="Porins"/>
    <property type="match status" value="1"/>
</dbReference>
<organism evidence="2 3">
    <name type="scientific">Duganella radicis</name>
    <dbReference type="NCBI Taxonomy" id="551988"/>
    <lineage>
        <taxon>Bacteria</taxon>
        <taxon>Pseudomonadati</taxon>
        <taxon>Pseudomonadota</taxon>
        <taxon>Betaproteobacteria</taxon>
        <taxon>Burkholderiales</taxon>
        <taxon>Oxalobacteraceae</taxon>
        <taxon>Telluria group</taxon>
        <taxon>Duganella</taxon>
    </lineage>
</organism>
<evidence type="ECO:0000256" key="1">
    <source>
        <dbReference type="SAM" id="SignalP"/>
    </source>
</evidence>
<feature type="chain" id="PRO_5026679430" description="Porin" evidence="1">
    <location>
        <begin position="23"/>
        <end position="395"/>
    </location>
</feature>
<gene>
    <name evidence="2" type="ORF">GM676_02620</name>
</gene>
<proteinExistence type="predicted"/>
<accession>A0A6L6PBL1</accession>
<evidence type="ECO:0000313" key="3">
    <source>
        <dbReference type="Proteomes" id="UP000475582"/>
    </source>
</evidence>
<dbReference type="RefSeq" id="WP_155461808.1">
    <property type="nucleotide sequence ID" value="NZ_WNKY01000001.1"/>
</dbReference>
<evidence type="ECO:0008006" key="4">
    <source>
        <dbReference type="Google" id="ProtNLM"/>
    </source>
</evidence>
<name>A0A6L6PBL1_9BURK</name>
<dbReference type="InterPro" id="IPR023614">
    <property type="entry name" value="Porin_dom_sf"/>
</dbReference>
<dbReference type="OrthoDB" id="197869at2"/>
<dbReference type="Proteomes" id="UP000475582">
    <property type="component" value="Unassembled WGS sequence"/>
</dbReference>
<keyword evidence="3" id="KW-1185">Reference proteome</keyword>
<sequence>MIKTTLAISTLAACGTFSSALAQDTSPVTIAGFGTAALTKTNNDLGEFARTGQAAGAGKDARTGVDSDFGVQATAKWNDQISFTAQGLARKHGDTDQYTAELAWAFAKFKANDDFSVRLGRIGLPIYMISDSRNIGFANTMLRPPTEVYQQVPLDNANGGDVIYQHSFGDTTATAQFALGVAKDHSRGGTTVNSSSQVASLTLENGPFTYRLGHARANVSVHSPALEQLVAGVKAARLGIADQLNVIDFTGKFTSLGLIMDYKNVLAQAEYAKRKTDTRLIPDTTSWYLMLGYRWGAFVPYYVHGNAKQDSIRSFSGLPTTGPLAALSAGVNGAIKAGLQTTDAVGLRWDFYKSAAFKVQIDRVRPRDGAGYFINTQPGFSGPVTVYAAAVDFVF</sequence>
<dbReference type="AlphaFoldDB" id="A0A6L6PBL1"/>
<dbReference type="EMBL" id="WNKY01000001">
    <property type="protein sequence ID" value="MTV36476.1"/>
    <property type="molecule type" value="Genomic_DNA"/>
</dbReference>
<comment type="caution">
    <text evidence="2">The sequence shown here is derived from an EMBL/GenBank/DDBJ whole genome shotgun (WGS) entry which is preliminary data.</text>
</comment>
<keyword evidence="1" id="KW-0732">Signal</keyword>
<evidence type="ECO:0000313" key="2">
    <source>
        <dbReference type="EMBL" id="MTV36476.1"/>
    </source>
</evidence>